<evidence type="ECO:0000313" key="2">
    <source>
        <dbReference type="Proteomes" id="UP000217676"/>
    </source>
</evidence>
<protein>
    <submittedName>
        <fullName evidence="1">Uncharacterized protein</fullName>
    </submittedName>
</protein>
<name>A0A160NVT1_STRLU</name>
<dbReference type="EMBL" id="AP017424">
    <property type="protein sequence ID" value="BAU82026.1"/>
    <property type="molecule type" value="Genomic_DNA"/>
</dbReference>
<evidence type="ECO:0000313" key="1">
    <source>
        <dbReference type="EMBL" id="BAU82026.1"/>
    </source>
</evidence>
<keyword evidence="2" id="KW-1185">Reference proteome</keyword>
<dbReference type="Gene3D" id="1.25.10.10">
    <property type="entry name" value="Leucine-rich Repeat Variant"/>
    <property type="match status" value="1"/>
</dbReference>
<dbReference type="KEGG" id="slau:SLA_1083"/>
<reference evidence="1 2" key="1">
    <citation type="journal article" date="2016" name="Genome Announc.">
        <title>Complete Genome Sequence of Thiostrepton-Producing Streptomyces laurentii ATCC 31255.</title>
        <authorList>
            <person name="Doi K."/>
            <person name="Fujino Y."/>
            <person name="Nagayoshi Y."/>
            <person name="Ohshima T."/>
            <person name="Ogata S."/>
        </authorList>
    </citation>
    <scope>NUCLEOTIDE SEQUENCE [LARGE SCALE GENOMIC DNA]</scope>
    <source>
        <strain evidence="1 2">ATCC 31255</strain>
    </source>
</reference>
<organism evidence="1 2">
    <name type="scientific">Streptomyces laurentii</name>
    <dbReference type="NCBI Taxonomy" id="39478"/>
    <lineage>
        <taxon>Bacteria</taxon>
        <taxon>Bacillati</taxon>
        <taxon>Actinomycetota</taxon>
        <taxon>Actinomycetes</taxon>
        <taxon>Kitasatosporales</taxon>
        <taxon>Streptomycetaceae</taxon>
        <taxon>Streptomyces</taxon>
    </lineage>
</organism>
<dbReference type="InterPro" id="IPR016024">
    <property type="entry name" value="ARM-type_fold"/>
</dbReference>
<gene>
    <name evidence="1" type="ORF">SLA_1083</name>
</gene>
<dbReference type="AlphaFoldDB" id="A0A160NVT1"/>
<dbReference type="InterPro" id="IPR011989">
    <property type="entry name" value="ARM-like"/>
</dbReference>
<dbReference type="SUPFAM" id="SSF48371">
    <property type="entry name" value="ARM repeat"/>
    <property type="match status" value="1"/>
</dbReference>
<proteinExistence type="predicted"/>
<accession>A0A160NVT1</accession>
<dbReference type="Proteomes" id="UP000217676">
    <property type="component" value="Chromosome"/>
</dbReference>
<sequence>MTGEETPRDAVLRGLAHGRRLTDVVDVWSPEGWLEVDRRVRDAYRFGEPGLPRHDWLTATGPGTPEPADGRLLLALCTSDGRIREAALAHAAGRPVFLPLIALRTTDWAGPVRARARAVLAAELPGAEAGTLRLAVPVILRGRRRERGDAAFRMLEKTLATAPPEVIHALSGVRDRATRLFALDVALDRGLYTLEKLAEIAADDIHVEIRDRASAAVLAAGAPGESLGPLLASTCGRVRSAGVTALRKTGRAAEAEAFLFDRSGLVRACARWVLRQDGRDPVPLYRAACADPATVPDHAPFGLAECGDRATDLPALWALTAHERPRVRASAVAGLRRFDVADLARLFPLLDDPSPRVAWEATRTLRAWADRLPEAELLRRTGPGHPAHVRARALRLLGAADSAAYEETAGRLAEDPDPELRLRLRYLRARPRTSS</sequence>